<organism evidence="2 3">
    <name type="scientific">Bradyrhizobium daqingense</name>
    <dbReference type="NCBI Taxonomy" id="993502"/>
    <lineage>
        <taxon>Bacteria</taxon>
        <taxon>Pseudomonadati</taxon>
        <taxon>Pseudomonadota</taxon>
        <taxon>Alphaproteobacteria</taxon>
        <taxon>Hyphomicrobiales</taxon>
        <taxon>Nitrobacteraceae</taxon>
        <taxon>Bradyrhizobium</taxon>
    </lineage>
</organism>
<proteinExistence type="predicted"/>
<evidence type="ECO:0000256" key="1">
    <source>
        <dbReference type="SAM" id="MobiDB-lite"/>
    </source>
</evidence>
<dbReference type="OrthoDB" id="8100405at2"/>
<feature type="region of interest" description="Disordered" evidence="1">
    <location>
        <begin position="1"/>
        <end position="62"/>
    </location>
</feature>
<feature type="compositionally biased region" description="Basic and acidic residues" evidence="1">
    <location>
        <begin position="17"/>
        <end position="62"/>
    </location>
</feature>
<evidence type="ECO:0000313" key="3">
    <source>
        <dbReference type="Proteomes" id="UP000317176"/>
    </source>
</evidence>
<dbReference type="EMBL" id="VLKL01000024">
    <property type="protein sequence ID" value="TWH97964.1"/>
    <property type="molecule type" value="Genomic_DNA"/>
</dbReference>
<dbReference type="AlphaFoldDB" id="A0A562KRG0"/>
<accession>A0A562KRG0</accession>
<dbReference type="Proteomes" id="UP000317176">
    <property type="component" value="Unassembled WGS sequence"/>
</dbReference>
<dbReference type="RefSeq" id="WP_145641345.1">
    <property type="nucleotide sequence ID" value="NZ_CP088014.1"/>
</dbReference>
<evidence type="ECO:0000313" key="2">
    <source>
        <dbReference type="EMBL" id="TWH97964.1"/>
    </source>
</evidence>
<protein>
    <submittedName>
        <fullName evidence="2">Uncharacterized protein</fullName>
    </submittedName>
</protein>
<name>A0A562KRG0_9BRAD</name>
<comment type="caution">
    <text evidence="2">The sequence shown here is derived from an EMBL/GenBank/DDBJ whole genome shotgun (WGS) entry which is preliminary data.</text>
</comment>
<keyword evidence="3" id="KW-1185">Reference proteome</keyword>
<reference evidence="2 3" key="1">
    <citation type="journal article" date="2015" name="Stand. Genomic Sci.">
        <title>Genomic Encyclopedia of Bacterial and Archaeal Type Strains, Phase III: the genomes of soil and plant-associated and newly described type strains.</title>
        <authorList>
            <person name="Whitman W.B."/>
            <person name="Woyke T."/>
            <person name="Klenk H.P."/>
            <person name="Zhou Y."/>
            <person name="Lilburn T.G."/>
            <person name="Beck B.J."/>
            <person name="De Vos P."/>
            <person name="Vandamme P."/>
            <person name="Eisen J.A."/>
            <person name="Garrity G."/>
            <person name="Hugenholtz P."/>
            <person name="Kyrpides N.C."/>
        </authorList>
    </citation>
    <scope>NUCLEOTIDE SEQUENCE [LARGE SCALE GENOMIC DNA]</scope>
    <source>
        <strain evidence="2 3">CGMCC 1.10947</strain>
    </source>
</reference>
<sequence>MDDKRKSSKAGEQAAEGLREATSKDEAKNESEMGHDLAKGADRFEERSKSSDGKSAEDKQKG</sequence>
<gene>
    <name evidence="2" type="ORF">IQ17_06019</name>
</gene>